<organism evidence="2">
    <name type="scientific">uncultured Solirubrobacteraceae bacterium</name>
    <dbReference type="NCBI Taxonomy" id="1162706"/>
    <lineage>
        <taxon>Bacteria</taxon>
        <taxon>Bacillati</taxon>
        <taxon>Actinomycetota</taxon>
        <taxon>Thermoleophilia</taxon>
        <taxon>Solirubrobacterales</taxon>
        <taxon>Solirubrobacteraceae</taxon>
        <taxon>environmental samples</taxon>
    </lineage>
</organism>
<feature type="compositionally biased region" description="Basic residues" evidence="1">
    <location>
        <begin position="82"/>
        <end position="93"/>
    </location>
</feature>
<feature type="non-terminal residue" evidence="2">
    <location>
        <position position="1"/>
    </location>
</feature>
<feature type="compositionally biased region" description="Basic residues" evidence="1">
    <location>
        <begin position="1"/>
        <end position="12"/>
    </location>
</feature>
<feature type="non-terminal residue" evidence="2">
    <location>
        <position position="131"/>
    </location>
</feature>
<gene>
    <name evidence="2" type="ORF">AVDCRST_MAG53-514</name>
</gene>
<feature type="region of interest" description="Disordered" evidence="1">
    <location>
        <begin position="1"/>
        <end position="131"/>
    </location>
</feature>
<feature type="compositionally biased region" description="Basic residues" evidence="1">
    <location>
        <begin position="25"/>
        <end position="45"/>
    </location>
</feature>
<feature type="compositionally biased region" description="Basic and acidic residues" evidence="1">
    <location>
        <begin position="46"/>
        <end position="60"/>
    </location>
</feature>
<accession>A0A6J4RY02</accession>
<sequence>ERRRPARPVRRRGCPDRHPLGAPRRGGRHVHGPVPRPRGRLRPARRGGDVAARRPADRGGRIAPAPPPRRRRPAPGPPPRAARLRRRRRRGAARTRAPRDRAPHHVRGVHGHRRSAAPGRRGARPACRPRL</sequence>
<name>A0A6J4RY02_9ACTN</name>
<evidence type="ECO:0000313" key="2">
    <source>
        <dbReference type="EMBL" id="CAA9479831.1"/>
    </source>
</evidence>
<dbReference type="EMBL" id="CADCVR010000021">
    <property type="protein sequence ID" value="CAA9479831.1"/>
    <property type="molecule type" value="Genomic_DNA"/>
</dbReference>
<proteinExistence type="predicted"/>
<reference evidence="2" key="1">
    <citation type="submission" date="2020-02" db="EMBL/GenBank/DDBJ databases">
        <authorList>
            <person name="Meier V. D."/>
        </authorList>
    </citation>
    <scope>NUCLEOTIDE SEQUENCE</scope>
    <source>
        <strain evidence="2">AVDCRST_MAG53</strain>
    </source>
</reference>
<evidence type="ECO:0000256" key="1">
    <source>
        <dbReference type="SAM" id="MobiDB-lite"/>
    </source>
</evidence>
<feature type="compositionally biased region" description="Basic residues" evidence="1">
    <location>
        <begin position="104"/>
        <end position="131"/>
    </location>
</feature>
<dbReference type="AlphaFoldDB" id="A0A6J4RY02"/>
<protein>
    <submittedName>
        <fullName evidence="2">Uncharacterized protein</fullName>
    </submittedName>
</protein>